<proteinExistence type="predicted"/>
<feature type="compositionally biased region" description="Low complexity" evidence="1">
    <location>
        <begin position="1"/>
        <end position="14"/>
    </location>
</feature>
<protein>
    <submittedName>
        <fullName evidence="2">Uncharacterized protein</fullName>
    </submittedName>
</protein>
<gene>
    <name evidence="2" type="ORF">EGT70_05505</name>
</gene>
<dbReference type="EMBL" id="RKJW01000001">
    <property type="protein sequence ID" value="RPA29074.1"/>
    <property type="molecule type" value="Genomic_DNA"/>
</dbReference>
<accession>A0AAX1XC41</accession>
<evidence type="ECO:0000313" key="2">
    <source>
        <dbReference type="EMBL" id="RPA29074.1"/>
    </source>
</evidence>
<organism evidence="2 3">
    <name type="scientific">Burkholderia mallei</name>
    <name type="common">Pseudomonas mallei</name>
    <dbReference type="NCBI Taxonomy" id="13373"/>
    <lineage>
        <taxon>Bacteria</taxon>
        <taxon>Pseudomonadati</taxon>
        <taxon>Pseudomonadota</taxon>
        <taxon>Betaproteobacteria</taxon>
        <taxon>Burkholderiales</taxon>
        <taxon>Burkholderiaceae</taxon>
        <taxon>Burkholderia</taxon>
        <taxon>pseudomallei group</taxon>
    </lineage>
</organism>
<comment type="caution">
    <text evidence="2">The sequence shown here is derived from an EMBL/GenBank/DDBJ whole genome shotgun (WGS) entry which is preliminary data.</text>
</comment>
<feature type="compositionally biased region" description="Low complexity" evidence="1">
    <location>
        <begin position="26"/>
        <end position="44"/>
    </location>
</feature>
<evidence type="ECO:0000256" key="1">
    <source>
        <dbReference type="SAM" id="MobiDB-lite"/>
    </source>
</evidence>
<reference evidence="3" key="1">
    <citation type="submission" date="2018-10" db="EMBL/GenBank/DDBJ databases">
        <title>FDA dAtabase for Regulatory Grade micrObial Sequences (FDA-ARGOS): Supporting development and validation of Infectious Disease Dx tests.</title>
        <authorList>
            <person name="Minogue T."/>
            <person name="Wolcott M."/>
            <person name="Wasieloski L."/>
            <person name="Aguilar W."/>
            <person name="Moore D."/>
            <person name="Jaissle J."/>
            <person name="Tallon L."/>
            <person name="Sadzewicz L."/>
            <person name="Zhao X."/>
            <person name="Vavikolanu K."/>
            <person name="Mehta A."/>
            <person name="Aluvathingal J."/>
            <person name="Nadendla S."/>
            <person name="Yan Y."/>
            <person name="Sichtig H."/>
        </authorList>
    </citation>
    <scope>NUCLEOTIDE SEQUENCE [LARGE SCALE GENOMIC DNA]</scope>
    <source>
        <strain evidence="3">FDAARGOS_588</strain>
    </source>
</reference>
<sequence length="124" mass="12927">MRWSTSCASLRRGASSGGARPGGAGSADSPRSNGAAAAPPNAGRPDADAGFIRHAKKDPVRAGSKRAMQTAKAAPAMALQPADSRRHDITPRGRCAGAAPTFDRRDARFVQIMRSNAPSFITKR</sequence>
<feature type="region of interest" description="Disordered" evidence="1">
    <location>
        <begin position="1"/>
        <end position="100"/>
    </location>
</feature>
<feature type="compositionally biased region" description="Gly residues" evidence="1">
    <location>
        <begin position="15"/>
        <end position="25"/>
    </location>
</feature>
<evidence type="ECO:0000313" key="3">
    <source>
        <dbReference type="Proteomes" id="UP000269379"/>
    </source>
</evidence>
<feature type="compositionally biased region" description="Low complexity" evidence="1">
    <location>
        <begin position="67"/>
        <end position="82"/>
    </location>
</feature>
<name>A0AAX1XC41_BURML</name>
<dbReference type="Proteomes" id="UP000269379">
    <property type="component" value="Unassembled WGS sequence"/>
</dbReference>
<dbReference type="AlphaFoldDB" id="A0AAX1XC41"/>